<keyword evidence="2" id="KW-0479">Metal-binding</keyword>
<organism evidence="4 5">
    <name type="scientific">Knufia peltigerae</name>
    <dbReference type="NCBI Taxonomy" id="1002370"/>
    <lineage>
        <taxon>Eukaryota</taxon>
        <taxon>Fungi</taxon>
        <taxon>Dikarya</taxon>
        <taxon>Ascomycota</taxon>
        <taxon>Pezizomycotina</taxon>
        <taxon>Eurotiomycetes</taxon>
        <taxon>Chaetothyriomycetidae</taxon>
        <taxon>Chaetothyriales</taxon>
        <taxon>Trichomeriaceae</taxon>
        <taxon>Knufia</taxon>
    </lineage>
</organism>
<proteinExistence type="inferred from homology"/>
<dbReference type="Proteomes" id="UP001172681">
    <property type="component" value="Unassembled WGS sequence"/>
</dbReference>
<accession>A0AA38XU63</accession>
<dbReference type="EMBL" id="JAPDRN010000107">
    <property type="protein sequence ID" value="KAJ9622520.1"/>
    <property type="molecule type" value="Genomic_DNA"/>
</dbReference>
<comment type="caution">
    <text evidence="4">The sequence shown here is derived from an EMBL/GenBank/DDBJ whole genome shotgun (WGS) entry which is preliminary data.</text>
</comment>
<evidence type="ECO:0000313" key="5">
    <source>
        <dbReference type="Proteomes" id="UP001172681"/>
    </source>
</evidence>
<dbReference type="SUPFAM" id="SSF56529">
    <property type="entry name" value="FAH"/>
    <property type="match status" value="1"/>
</dbReference>
<dbReference type="Gene3D" id="3.90.850.10">
    <property type="entry name" value="Fumarylacetoacetase-like, C-terminal domain"/>
    <property type="match status" value="1"/>
</dbReference>
<dbReference type="InterPro" id="IPR011234">
    <property type="entry name" value="Fumarylacetoacetase-like_C"/>
</dbReference>
<evidence type="ECO:0000256" key="2">
    <source>
        <dbReference type="ARBA" id="ARBA00022723"/>
    </source>
</evidence>
<dbReference type="InterPro" id="IPR036663">
    <property type="entry name" value="Fumarylacetoacetase_C_sf"/>
</dbReference>
<reference evidence="4" key="1">
    <citation type="submission" date="2022-10" db="EMBL/GenBank/DDBJ databases">
        <title>Culturing micro-colonial fungi from biological soil crusts in the Mojave desert and describing Neophaeococcomyces mojavensis, and introducing the new genera and species Taxawa tesnikishii.</title>
        <authorList>
            <person name="Kurbessoian T."/>
            <person name="Stajich J.E."/>
        </authorList>
    </citation>
    <scope>NUCLEOTIDE SEQUENCE</scope>
    <source>
        <strain evidence="4">TK_35</strain>
    </source>
</reference>
<dbReference type="PANTHER" id="PTHR42796:SF4">
    <property type="entry name" value="FUMARYLACETOACETATE HYDROLASE DOMAIN-CONTAINING PROTEIN 2A"/>
    <property type="match status" value="1"/>
</dbReference>
<dbReference type="PANTHER" id="PTHR42796">
    <property type="entry name" value="FUMARYLACETOACETATE HYDROLASE DOMAIN-CONTAINING PROTEIN 2A-RELATED"/>
    <property type="match status" value="1"/>
</dbReference>
<dbReference type="GO" id="GO:0044281">
    <property type="term" value="P:small molecule metabolic process"/>
    <property type="evidence" value="ECO:0007669"/>
    <property type="project" value="UniProtKB-ARBA"/>
</dbReference>
<evidence type="ECO:0000256" key="1">
    <source>
        <dbReference type="ARBA" id="ARBA00010211"/>
    </source>
</evidence>
<evidence type="ECO:0000259" key="3">
    <source>
        <dbReference type="Pfam" id="PF01557"/>
    </source>
</evidence>
<dbReference type="GO" id="GO:0046872">
    <property type="term" value="F:metal ion binding"/>
    <property type="evidence" value="ECO:0007669"/>
    <property type="project" value="UniProtKB-KW"/>
</dbReference>
<gene>
    <name evidence="4" type="ORF">H2204_011533</name>
</gene>
<name>A0AA38XU63_9EURO</name>
<sequence>MTRFTLATLQTSAGPKAAIGVGDNYYQLSEISSNNRLRDASVKSLLEDWSNLFPDLETLAHDIASNVGGVRPQHGTPSTEADLLTPIIWPNKFICVGANYADHLKEMGLSTTKWKTMPFFLSPPTTCLVGPGETVEIPKMTNQFDWELELAMVVGKRLRNATVEEAKGAIAAYTIGLDLSCRDLTVVGGDIPVDLVRGKAQDTMGPCGPFLVPAKFLPDVTNLKLTLDVNGKQMMNSCTSEMLYSCEEMLSVMSEFITLEPGDLIFTGSPAGSAGAHGGCWLKPGDRIHAEIEGIGAFNVRMKRC</sequence>
<keyword evidence="5" id="KW-1185">Reference proteome</keyword>
<evidence type="ECO:0000313" key="4">
    <source>
        <dbReference type="EMBL" id="KAJ9622520.1"/>
    </source>
</evidence>
<dbReference type="AlphaFoldDB" id="A0AA38XU63"/>
<feature type="domain" description="Fumarylacetoacetase-like C-terminal" evidence="3">
    <location>
        <begin position="92"/>
        <end position="301"/>
    </location>
</feature>
<dbReference type="Pfam" id="PF01557">
    <property type="entry name" value="FAA_hydrolase"/>
    <property type="match status" value="1"/>
</dbReference>
<dbReference type="InterPro" id="IPR051121">
    <property type="entry name" value="FAH"/>
</dbReference>
<dbReference type="GO" id="GO:0003824">
    <property type="term" value="F:catalytic activity"/>
    <property type="evidence" value="ECO:0007669"/>
    <property type="project" value="InterPro"/>
</dbReference>
<protein>
    <recommendedName>
        <fullName evidence="3">Fumarylacetoacetase-like C-terminal domain-containing protein</fullName>
    </recommendedName>
</protein>
<comment type="similarity">
    <text evidence="1">Belongs to the FAH family.</text>
</comment>